<proteinExistence type="predicted"/>
<accession>A0A948TP50</accession>
<evidence type="ECO:0000256" key="1">
    <source>
        <dbReference type="SAM" id="SignalP"/>
    </source>
</evidence>
<evidence type="ECO:0000313" key="3">
    <source>
        <dbReference type="Proteomes" id="UP000784286"/>
    </source>
</evidence>
<organism evidence="2 3">
    <name type="scientific">Candidatus Phocaeicola excrementipullorum</name>
    <dbReference type="NCBI Taxonomy" id="2838731"/>
    <lineage>
        <taxon>Bacteria</taxon>
        <taxon>Pseudomonadati</taxon>
        <taxon>Bacteroidota</taxon>
        <taxon>Bacteroidia</taxon>
        <taxon>Bacteroidales</taxon>
        <taxon>Bacteroidaceae</taxon>
        <taxon>Phocaeicola</taxon>
    </lineage>
</organism>
<gene>
    <name evidence="2" type="ORF">H9928_11050</name>
</gene>
<evidence type="ECO:0000313" key="2">
    <source>
        <dbReference type="EMBL" id="MBU3857057.1"/>
    </source>
</evidence>
<reference evidence="2" key="1">
    <citation type="journal article" date="2021" name="PeerJ">
        <title>Extensive microbial diversity within the chicken gut microbiome revealed by metagenomics and culture.</title>
        <authorList>
            <person name="Gilroy R."/>
            <person name="Ravi A."/>
            <person name="Getino M."/>
            <person name="Pursley I."/>
            <person name="Horton D.L."/>
            <person name="Alikhan N.F."/>
            <person name="Baker D."/>
            <person name="Gharbi K."/>
            <person name="Hall N."/>
            <person name="Watson M."/>
            <person name="Adriaenssens E.M."/>
            <person name="Foster-Nyarko E."/>
            <person name="Jarju S."/>
            <person name="Secka A."/>
            <person name="Antonio M."/>
            <person name="Oren A."/>
            <person name="Chaudhuri R.R."/>
            <person name="La Ragione R."/>
            <person name="Hildebrand F."/>
            <person name="Pallen M.J."/>
        </authorList>
    </citation>
    <scope>NUCLEOTIDE SEQUENCE</scope>
    <source>
        <strain evidence="2">8470</strain>
    </source>
</reference>
<reference evidence="2" key="2">
    <citation type="submission" date="2021-04" db="EMBL/GenBank/DDBJ databases">
        <authorList>
            <person name="Gilroy R."/>
        </authorList>
    </citation>
    <scope>NUCLEOTIDE SEQUENCE</scope>
    <source>
        <strain evidence="2">8470</strain>
    </source>
</reference>
<dbReference type="Proteomes" id="UP000784286">
    <property type="component" value="Unassembled WGS sequence"/>
</dbReference>
<name>A0A948TP50_9BACT</name>
<evidence type="ECO:0008006" key="4">
    <source>
        <dbReference type="Google" id="ProtNLM"/>
    </source>
</evidence>
<dbReference type="AlphaFoldDB" id="A0A948TP50"/>
<sequence>MKKLIMAMLIAVSMVQTLSAQDNNRQRMTPQQRTEQRIQKLDEKLSLTDNQKSQIRDLYADFYKQKYPKEKRKEAMEKLITDIAAVLTSDQQVLYKQLQEEAAAERRKHATEK</sequence>
<protein>
    <recommendedName>
        <fullName evidence="4">Periplasmic heavy metal sensor</fullName>
    </recommendedName>
</protein>
<keyword evidence="1" id="KW-0732">Signal</keyword>
<comment type="caution">
    <text evidence="2">The sequence shown here is derived from an EMBL/GenBank/DDBJ whole genome shotgun (WGS) entry which is preliminary data.</text>
</comment>
<feature type="signal peptide" evidence="1">
    <location>
        <begin position="1"/>
        <end position="20"/>
    </location>
</feature>
<feature type="chain" id="PRO_5037299914" description="Periplasmic heavy metal sensor" evidence="1">
    <location>
        <begin position="21"/>
        <end position="113"/>
    </location>
</feature>
<dbReference type="EMBL" id="JAHLFJ010000098">
    <property type="protein sequence ID" value="MBU3857057.1"/>
    <property type="molecule type" value="Genomic_DNA"/>
</dbReference>